<dbReference type="AlphaFoldDB" id="A0A7S5AK54"/>
<feature type="transmembrane region" description="Helical" evidence="7">
    <location>
        <begin position="321"/>
        <end position="340"/>
    </location>
</feature>
<evidence type="ECO:0000256" key="2">
    <source>
        <dbReference type="ARBA" id="ARBA00005985"/>
    </source>
</evidence>
<dbReference type="Pfam" id="PF01040">
    <property type="entry name" value="UbiA"/>
    <property type="match status" value="1"/>
</dbReference>
<dbReference type="EMBL" id="MK211482">
    <property type="protein sequence ID" value="QDF82053.1"/>
    <property type="molecule type" value="mRNA"/>
</dbReference>
<keyword evidence="4 7" id="KW-0812">Transmembrane</keyword>
<keyword evidence="3 8" id="KW-0808">Transferase</keyword>
<feature type="transmembrane region" description="Helical" evidence="7">
    <location>
        <begin position="141"/>
        <end position="159"/>
    </location>
</feature>
<evidence type="ECO:0000256" key="3">
    <source>
        <dbReference type="ARBA" id="ARBA00022679"/>
    </source>
</evidence>
<reference evidence="8" key="1">
    <citation type="submission" date="2018-11" db="EMBL/GenBank/DDBJ databases">
        <authorList>
            <person name="Chen X."/>
            <person name="Tian J."/>
        </authorList>
    </citation>
    <scope>NUCLEOTIDE SEQUENCE</scope>
</reference>
<evidence type="ECO:0000256" key="4">
    <source>
        <dbReference type="ARBA" id="ARBA00022692"/>
    </source>
</evidence>
<feature type="transmembrane region" description="Helical" evidence="7">
    <location>
        <begin position="346"/>
        <end position="364"/>
    </location>
</feature>
<accession>A0A7S5AK54</accession>
<comment type="similarity">
    <text evidence="2">Belongs to the UbiA prenyltransferase family.</text>
</comment>
<feature type="transmembrane region" description="Helical" evidence="7">
    <location>
        <begin position="119"/>
        <end position="135"/>
    </location>
</feature>
<evidence type="ECO:0000256" key="6">
    <source>
        <dbReference type="ARBA" id="ARBA00023136"/>
    </source>
</evidence>
<evidence type="ECO:0000256" key="5">
    <source>
        <dbReference type="ARBA" id="ARBA00022989"/>
    </source>
</evidence>
<feature type="transmembrane region" description="Helical" evidence="7">
    <location>
        <begin position="180"/>
        <end position="204"/>
    </location>
</feature>
<keyword evidence="5 7" id="KW-1133">Transmembrane helix</keyword>
<dbReference type="GO" id="GO:0016765">
    <property type="term" value="F:transferase activity, transferring alkyl or aryl (other than methyl) groups"/>
    <property type="evidence" value="ECO:0007669"/>
    <property type="project" value="InterPro"/>
</dbReference>
<feature type="transmembrane region" description="Helical" evidence="7">
    <location>
        <begin position="274"/>
        <end position="295"/>
    </location>
</feature>
<dbReference type="PANTHER" id="PTHR43009">
    <property type="entry name" value="HOMOGENTISATE SOLANESYLTRANSFERASE, CHLOROPLASTIC"/>
    <property type="match status" value="1"/>
</dbReference>
<feature type="transmembrane region" description="Helical" evidence="7">
    <location>
        <begin position="241"/>
        <end position="262"/>
    </location>
</feature>
<evidence type="ECO:0000256" key="1">
    <source>
        <dbReference type="ARBA" id="ARBA00004508"/>
    </source>
</evidence>
<evidence type="ECO:0000313" key="8">
    <source>
        <dbReference type="EMBL" id="QDF82053.1"/>
    </source>
</evidence>
<dbReference type="InterPro" id="IPR044878">
    <property type="entry name" value="UbiA_sf"/>
</dbReference>
<dbReference type="GO" id="GO:0016020">
    <property type="term" value="C:membrane"/>
    <property type="evidence" value="ECO:0007669"/>
    <property type="project" value="UniProtKB-SubCell"/>
</dbReference>
<sequence length="400" mass="44096">MISALASPAITSAACPKVWQTRPLDGFSLRSHESRNLTSSKNRRCSRTVSSSLPHKFENIDSQISSRENPSPKYSVSPPFDSVDGIIQEKEFSIYSWTNIAKKLGACYQFIRPFQIRSAILEIIVISLFPVQAISDLSPTFFVRLLKTIIPVVFVYVYANGLNEITDLEIDKINKPFLPLASGDLSLTEATAIISISSVIIFLITATLNSVPMSIAIMSIFLAFSAYSIDLPLLRWKKNAVLAAATLTTIQGIVTPLCFFAHAQTYILGKPLVFTKTVFFTMAVMTSFGVVISIFKDISDLEGDKAHGVRSTSAIYGVEKVFWSSIYILLATYGGAAIFGATSPNLLTKIIAVLGHGIPAIILWTRTKSTNISDPTTTFPFYLFIWKLRIAEYLLIPFVC</sequence>
<dbReference type="InterPro" id="IPR000537">
    <property type="entry name" value="UbiA_prenyltransferase"/>
</dbReference>
<proteinExistence type="evidence at transcript level"/>
<evidence type="ECO:0000256" key="7">
    <source>
        <dbReference type="SAM" id="Phobius"/>
    </source>
</evidence>
<protein>
    <submittedName>
        <fullName evidence="8">Prenyltransferase PT1</fullName>
    </submittedName>
</protein>
<dbReference type="PANTHER" id="PTHR43009:SF7">
    <property type="entry name" value="HOMOGENTISATE GERANYLGERANYLTRANSFERASE, CHLOROPLASTIC"/>
    <property type="match status" value="1"/>
</dbReference>
<comment type="subcellular location">
    <subcellularLocation>
        <location evidence="1">Plastid</location>
        <location evidence="1">Chloroplast membrane</location>
        <topology evidence="1">Multi-pass membrane protein</topology>
    </subcellularLocation>
</comment>
<keyword evidence="6 7" id="KW-0472">Membrane</keyword>
<name>A0A7S5AK54_CLETE</name>
<dbReference type="Gene3D" id="1.10.357.140">
    <property type="entry name" value="UbiA prenyltransferase"/>
    <property type="match status" value="1"/>
</dbReference>
<feature type="transmembrane region" description="Helical" evidence="7">
    <location>
        <begin position="210"/>
        <end position="229"/>
    </location>
</feature>
<dbReference type="Gene3D" id="1.20.120.1780">
    <property type="entry name" value="UbiA prenyltransferase"/>
    <property type="match status" value="1"/>
</dbReference>
<organism evidence="8">
    <name type="scientific">Clematis terniflora</name>
    <name type="common">Sweet autumn clematis</name>
    <dbReference type="NCBI Taxonomy" id="231663"/>
    <lineage>
        <taxon>Eukaryota</taxon>
        <taxon>Viridiplantae</taxon>
        <taxon>Streptophyta</taxon>
        <taxon>Embryophyta</taxon>
        <taxon>Tracheophyta</taxon>
        <taxon>Spermatophyta</taxon>
        <taxon>Magnoliopsida</taxon>
        <taxon>Ranunculales</taxon>
        <taxon>Ranunculaceae</taxon>
        <taxon>Ranunculoideae</taxon>
        <taxon>Anemoneae</taxon>
        <taxon>Clematis</taxon>
    </lineage>
</organism>